<protein>
    <recommendedName>
        <fullName evidence="3">Phytanoyl-CoA dioxygenase</fullName>
    </recommendedName>
</protein>
<dbReference type="STRING" id="2025994.A0A2T2ZYI4"/>
<dbReference type="EMBL" id="KZ678562">
    <property type="protein sequence ID" value="PSR79579.1"/>
    <property type="molecule type" value="Genomic_DNA"/>
</dbReference>
<dbReference type="InParanoid" id="A0A2T2ZYI4"/>
<dbReference type="Gene3D" id="2.60.120.620">
    <property type="entry name" value="q2cbj1_9rhob like domain"/>
    <property type="match status" value="1"/>
</dbReference>
<dbReference type="Proteomes" id="UP000241462">
    <property type="component" value="Unassembled WGS sequence"/>
</dbReference>
<evidence type="ECO:0008006" key="3">
    <source>
        <dbReference type="Google" id="ProtNLM"/>
    </source>
</evidence>
<accession>A0A2T2ZYI4</accession>
<dbReference type="SUPFAM" id="SSF51197">
    <property type="entry name" value="Clavaminate synthase-like"/>
    <property type="match status" value="1"/>
</dbReference>
<evidence type="ECO:0000313" key="1">
    <source>
        <dbReference type="EMBL" id="PSR79579.1"/>
    </source>
</evidence>
<reference evidence="1 2" key="1">
    <citation type="journal article" date="2018" name="Mycol. Prog.">
        <title>Coniella lustricola, a new species from submerged detritus.</title>
        <authorList>
            <person name="Raudabaugh D.B."/>
            <person name="Iturriaga T."/>
            <person name="Carver A."/>
            <person name="Mondo S."/>
            <person name="Pangilinan J."/>
            <person name="Lipzen A."/>
            <person name="He G."/>
            <person name="Amirebrahimi M."/>
            <person name="Grigoriev I.V."/>
            <person name="Miller A.N."/>
        </authorList>
    </citation>
    <scope>NUCLEOTIDE SEQUENCE [LARGE SCALE GENOMIC DNA]</scope>
    <source>
        <strain evidence="1 2">B22-T-1</strain>
    </source>
</reference>
<dbReference type="Pfam" id="PF05721">
    <property type="entry name" value="PhyH"/>
    <property type="match status" value="1"/>
</dbReference>
<name>A0A2T2ZYI4_9PEZI</name>
<keyword evidence="2" id="KW-1185">Reference proteome</keyword>
<sequence length="428" mass="47200">MAGVAPGKTFTPGLDFSGQSYVDWAKKRDDDVDQAHAIIKKKLPLLGQLNGVLSLTFGDRKPVFLDARTNEAKLVEEFDGEPTTTLHMKPEYINQFYQGLLEPRYGLFKDAFFHPASMPKGNIPLAIKFADLLTPNPPVAPKKVVPGAFPRLPQPTEDLEQVKKDITEFGYALFKNGLTPEQNAILKKAVQEQAAGENKAGVGQEDGGGSNQRIWTLINKGEEFIDFLNHPLIDALVPWFLGEHALIHSYSANITRPGGNAMQLHTDQVAIQPPIRDIAFGLNILWFLEDFNEQNGGTRVFPASHLGAVAPEDIFSIEGTIAAEGTAGTALITDSRLWHATGPNHAKTGERPAILMFFMRSFIRQQENNFLSLRKDVEAKLSDRVKRLLGFYTTGALGGLEGEVREGIYVSRKDDCVGTLRAEHTPRS</sequence>
<dbReference type="InterPro" id="IPR008775">
    <property type="entry name" value="Phytyl_CoA_dOase-like"/>
</dbReference>
<proteinExistence type="predicted"/>
<evidence type="ECO:0000313" key="2">
    <source>
        <dbReference type="Proteomes" id="UP000241462"/>
    </source>
</evidence>
<dbReference type="OrthoDB" id="445007at2759"/>
<gene>
    <name evidence="1" type="ORF">BD289DRAFT_375298</name>
</gene>
<dbReference type="AlphaFoldDB" id="A0A2T2ZYI4"/>
<organism evidence="1 2">
    <name type="scientific">Coniella lustricola</name>
    <dbReference type="NCBI Taxonomy" id="2025994"/>
    <lineage>
        <taxon>Eukaryota</taxon>
        <taxon>Fungi</taxon>
        <taxon>Dikarya</taxon>
        <taxon>Ascomycota</taxon>
        <taxon>Pezizomycotina</taxon>
        <taxon>Sordariomycetes</taxon>
        <taxon>Sordariomycetidae</taxon>
        <taxon>Diaporthales</taxon>
        <taxon>Schizoparmaceae</taxon>
        <taxon>Coniella</taxon>
    </lineage>
</organism>